<evidence type="ECO:0008006" key="3">
    <source>
        <dbReference type="Google" id="ProtNLM"/>
    </source>
</evidence>
<protein>
    <recommendedName>
        <fullName evidence="3">Lipocalin-like domain-containing protein</fullName>
    </recommendedName>
</protein>
<sequence>MKLNFLFLLFVLFSCSTDKDEVEPDQKINEKKAKEQIIGTWAIQGNTTLYYDNSGGLLHAASRGTGYHPYTFTSTTRSNSFWIEGAFIRDELPYTIYTEDGKVLIRLGDGPNENINEITYMDSKEMVWRQEASNAEYFLNSRTEVAAKSVWNQIYRRVE</sequence>
<keyword evidence="2" id="KW-1185">Reference proteome</keyword>
<dbReference type="PROSITE" id="PS51257">
    <property type="entry name" value="PROKAR_LIPOPROTEIN"/>
    <property type="match status" value="1"/>
</dbReference>
<dbReference type="RefSeq" id="WP_147923762.1">
    <property type="nucleotide sequence ID" value="NZ_VRTY01000117.1"/>
</dbReference>
<gene>
    <name evidence="1" type="ORF">FVR03_21130</name>
</gene>
<dbReference type="AlphaFoldDB" id="A0A5C8J185"/>
<reference evidence="1 2" key="1">
    <citation type="submission" date="2019-08" db="EMBL/GenBank/DDBJ databases">
        <authorList>
            <person name="Shi S."/>
        </authorList>
    </citation>
    <scope>NUCLEOTIDE SEQUENCE [LARGE SCALE GENOMIC DNA]</scope>
    <source>
        <strain evidence="1 2">GY10130</strain>
    </source>
</reference>
<dbReference type="OrthoDB" id="768367at2"/>
<organism evidence="1 2">
    <name type="scientific">Pontibacter qinzhouensis</name>
    <dbReference type="NCBI Taxonomy" id="2603253"/>
    <lineage>
        <taxon>Bacteria</taxon>
        <taxon>Pseudomonadati</taxon>
        <taxon>Bacteroidota</taxon>
        <taxon>Cytophagia</taxon>
        <taxon>Cytophagales</taxon>
        <taxon>Hymenobacteraceae</taxon>
        <taxon>Pontibacter</taxon>
    </lineage>
</organism>
<dbReference type="Proteomes" id="UP000321926">
    <property type="component" value="Unassembled WGS sequence"/>
</dbReference>
<dbReference type="EMBL" id="VRTY01000117">
    <property type="protein sequence ID" value="TXK27402.1"/>
    <property type="molecule type" value="Genomic_DNA"/>
</dbReference>
<evidence type="ECO:0000313" key="1">
    <source>
        <dbReference type="EMBL" id="TXK27402.1"/>
    </source>
</evidence>
<evidence type="ECO:0000313" key="2">
    <source>
        <dbReference type="Proteomes" id="UP000321926"/>
    </source>
</evidence>
<accession>A0A5C8J185</accession>
<proteinExistence type="predicted"/>
<comment type="caution">
    <text evidence="1">The sequence shown here is derived from an EMBL/GenBank/DDBJ whole genome shotgun (WGS) entry which is preliminary data.</text>
</comment>
<name>A0A5C8J185_9BACT</name>